<protein>
    <submittedName>
        <fullName evidence="1">Uncharacterized protein</fullName>
    </submittedName>
</protein>
<reference evidence="1 2" key="1">
    <citation type="journal article" date="2024" name="Nat. Commun.">
        <title>Phylogenomics reveals the evolutionary origins of lichenization in chlorophyte algae.</title>
        <authorList>
            <person name="Puginier C."/>
            <person name="Libourel C."/>
            <person name="Otte J."/>
            <person name="Skaloud P."/>
            <person name="Haon M."/>
            <person name="Grisel S."/>
            <person name="Petersen M."/>
            <person name="Berrin J.G."/>
            <person name="Delaux P.M."/>
            <person name="Dal Grande F."/>
            <person name="Keller J."/>
        </authorList>
    </citation>
    <scope>NUCLEOTIDE SEQUENCE [LARGE SCALE GENOMIC DNA]</scope>
    <source>
        <strain evidence="1 2">SAG 2043</strain>
    </source>
</reference>
<comment type="caution">
    <text evidence="1">The sequence shown here is derived from an EMBL/GenBank/DDBJ whole genome shotgun (WGS) entry which is preliminary data.</text>
</comment>
<dbReference type="InterPro" id="IPR009563">
    <property type="entry name" value="SSSCA1"/>
</dbReference>
<name>A0AAW1Q3G0_9CHLO</name>
<dbReference type="AlphaFoldDB" id="A0AAW1Q3G0"/>
<evidence type="ECO:0000313" key="2">
    <source>
        <dbReference type="Proteomes" id="UP001489004"/>
    </source>
</evidence>
<dbReference type="Proteomes" id="UP001489004">
    <property type="component" value="Unassembled WGS sequence"/>
</dbReference>
<sequence>MSDREVEEVEEIEPVDASQEIADKMLRGWTMLADYCPRCYTPLMRNRQRKTYCAPTGSSTAEVAGIVSATVLRKMQEVADLLAHTPAVDVESCHRYLACIAECAQIVQQLQRAMPP</sequence>
<gene>
    <name evidence="1" type="ORF">WJX72_004568</name>
</gene>
<dbReference type="InterPro" id="IPR051888">
    <property type="entry name" value="UPF0148_domain"/>
</dbReference>
<dbReference type="PANTHER" id="PTHR16537">
    <property type="entry name" value="SJOEGREN SYNDROME/SCLERODERMA AUTOANTIGEN 1"/>
    <property type="match status" value="1"/>
</dbReference>
<dbReference type="Pfam" id="PF06677">
    <property type="entry name" value="Auto_anti-p27"/>
    <property type="match status" value="1"/>
</dbReference>
<keyword evidence="2" id="KW-1185">Reference proteome</keyword>
<proteinExistence type="predicted"/>
<evidence type="ECO:0000313" key="1">
    <source>
        <dbReference type="EMBL" id="KAK9816750.1"/>
    </source>
</evidence>
<organism evidence="1 2">
    <name type="scientific">[Myrmecia] bisecta</name>
    <dbReference type="NCBI Taxonomy" id="41462"/>
    <lineage>
        <taxon>Eukaryota</taxon>
        <taxon>Viridiplantae</taxon>
        <taxon>Chlorophyta</taxon>
        <taxon>core chlorophytes</taxon>
        <taxon>Trebouxiophyceae</taxon>
        <taxon>Trebouxiales</taxon>
        <taxon>Trebouxiaceae</taxon>
        <taxon>Myrmecia</taxon>
    </lineage>
</organism>
<accession>A0AAW1Q3G0</accession>
<dbReference type="EMBL" id="JALJOR010000005">
    <property type="protein sequence ID" value="KAK9816750.1"/>
    <property type="molecule type" value="Genomic_DNA"/>
</dbReference>
<dbReference type="PANTHER" id="PTHR16537:SF1">
    <property type="entry name" value="PROTEIN ZNRD2"/>
    <property type="match status" value="1"/>
</dbReference>